<feature type="signal peptide" evidence="2">
    <location>
        <begin position="1"/>
        <end position="23"/>
    </location>
</feature>
<accession>A0A6P4EIX1</accession>
<gene>
    <name evidence="5" type="primary">LOC108042646</name>
    <name evidence="3" type="synonym">108042646</name>
</gene>
<feature type="chain" id="PRO_5027851223" evidence="2">
    <location>
        <begin position="24"/>
        <end position="56"/>
    </location>
</feature>
<organism evidence="5">
    <name type="scientific">Drosophila rhopaloa</name>
    <name type="common">Fruit fly</name>
    <dbReference type="NCBI Taxonomy" id="1041015"/>
    <lineage>
        <taxon>Eukaryota</taxon>
        <taxon>Metazoa</taxon>
        <taxon>Ecdysozoa</taxon>
        <taxon>Arthropoda</taxon>
        <taxon>Hexapoda</taxon>
        <taxon>Insecta</taxon>
        <taxon>Pterygota</taxon>
        <taxon>Neoptera</taxon>
        <taxon>Endopterygota</taxon>
        <taxon>Diptera</taxon>
        <taxon>Brachycera</taxon>
        <taxon>Muscomorpha</taxon>
        <taxon>Ephydroidea</taxon>
        <taxon>Drosophilidae</taxon>
        <taxon>Drosophila</taxon>
        <taxon>Sophophora</taxon>
    </lineage>
</organism>
<sequence>MSSTWIHLLGLLALFLFVTLAAGDPFPFDERRHRGWNPRPGSMPQIPTTPPFNPYG</sequence>
<reference evidence="3" key="3">
    <citation type="submission" date="2025-05" db="UniProtKB">
        <authorList>
            <consortium name="EnsemblMetazoa"/>
        </authorList>
    </citation>
    <scope>IDENTIFICATION</scope>
</reference>
<dbReference type="Proteomes" id="UP001652680">
    <property type="component" value="Unassembled WGS sequence"/>
</dbReference>
<dbReference type="RefSeq" id="XP_016976524.1">
    <property type="nucleotide sequence ID" value="XM_017121035.1"/>
</dbReference>
<dbReference type="EnsemblMetazoa" id="XM_017121035.2">
    <property type="protein sequence ID" value="XP_016976524.1"/>
    <property type="gene ID" value="LOC108042646"/>
</dbReference>
<dbReference type="GeneID" id="108042646"/>
<evidence type="ECO:0000256" key="1">
    <source>
        <dbReference type="SAM" id="MobiDB-lite"/>
    </source>
</evidence>
<evidence type="ECO:0000313" key="5">
    <source>
        <dbReference type="RefSeq" id="XP_016976524.1"/>
    </source>
</evidence>
<keyword evidence="4" id="KW-1185">Reference proteome</keyword>
<reference evidence="4" key="1">
    <citation type="journal article" date="2021" name="Elife">
        <title>Highly contiguous assemblies of 101 drosophilid genomes.</title>
        <authorList>
            <person name="Kim B.Y."/>
            <person name="Wang J.R."/>
            <person name="Miller D.E."/>
            <person name="Barmina O."/>
            <person name="Delaney E."/>
            <person name="Thompson A."/>
            <person name="Comeault A.A."/>
            <person name="Peede D."/>
            <person name="D'Agostino E.R."/>
            <person name="Pelaez J."/>
            <person name="Aguilar J.M."/>
            <person name="Haji D."/>
            <person name="Matsunaga T."/>
            <person name="Armstrong E.E."/>
            <person name="Zych M."/>
            <person name="Ogawa Y."/>
            <person name="Stamenkovic-Radak M."/>
            <person name="Jelic M."/>
            <person name="Veselinovic M.S."/>
            <person name="Tanaskovic M."/>
            <person name="Eric P."/>
            <person name="Gao J.J."/>
            <person name="Katoh T.K."/>
            <person name="Toda M.J."/>
            <person name="Watabe H."/>
            <person name="Watada M."/>
            <person name="Davis J.S."/>
            <person name="Moyle L.C."/>
            <person name="Manoli G."/>
            <person name="Bertolini E."/>
            <person name="Kostal V."/>
            <person name="Hawley R.S."/>
            <person name="Takahashi A."/>
            <person name="Jones C.D."/>
            <person name="Price D.K."/>
            <person name="Whiteman N."/>
            <person name="Kopp A."/>
            <person name="Matute D.R."/>
            <person name="Petrov D.A."/>
        </authorList>
    </citation>
    <scope>NUCLEOTIDE SEQUENCE [LARGE SCALE GENOMIC DNA]</scope>
</reference>
<protein>
    <submittedName>
        <fullName evidence="5">Uncharacterized protein LOC108042646</fullName>
    </submittedName>
</protein>
<evidence type="ECO:0000313" key="4">
    <source>
        <dbReference type="Proteomes" id="UP001652680"/>
    </source>
</evidence>
<dbReference type="OrthoDB" id="7801248at2759"/>
<feature type="region of interest" description="Disordered" evidence="1">
    <location>
        <begin position="31"/>
        <end position="56"/>
    </location>
</feature>
<name>A0A6P4EIX1_DRORH</name>
<evidence type="ECO:0000256" key="2">
    <source>
        <dbReference type="SAM" id="SignalP"/>
    </source>
</evidence>
<proteinExistence type="predicted"/>
<reference evidence="5" key="2">
    <citation type="submission" date="2025-04" db="UniProtKB">
        <authorList>
            <consortium name="RefSeq"/>
        </authorList>
    </citation>
    <scope>IDENTIFICATION</scope>
</reference>
<keyword evidence="2" id="KW-0732">Signal</keyword>
<evidence type="ECO:0000313" key="3">
    <source>
        <dbReference type="EnsemblMetazoa" id="XP_016976524.1"/>
    </source>
</evidence>
<feature type="compositionally biased region" description="Pro residues" evidence="1">
    <location>
        <begin position="47"/>
        <end position="56"/>
    </location>
</feature>
<dbReference type="AlphaFoldDB" id="A0A6P4EIX1"/>